<dbReference type="EMBL" id="PFBJ01000018">
    <property type="protein sequence ID" value="PIT90956.1"/>
    <property type="molecule type" value="Genomic_DNA"/>
</dbReference>
<dbReference type="InterPro" id="IPR013783">
    <property type="entry name" value="Ig-like_fold"/>
</dbReference>
<evidence type="ECO:0008006" key="7">
    <source>
        <dbReference type="Google" id="ProtNLM"/>
    </source>
</evidence>
<feature type="domain" description="PKD" evidence="3">
    <location>
        <begin position="234"/>
        <end position="267"/>
    </location>
</feature>
<feature type="region of interest" description="Disordered" evidence="1">
    <location>
        <begin position="131"/>
        <end position="183"/>
    </location>
</feature>
<evidence type="ECO:0000313" key="5">
    <source>
        <dbReference type="EMBL" id="PIT90956.1"/>
    </source>
</evidence>
<evidence type="ECO:0000259" key="3">
    <source>
        <dbReference type="PROSITE" id="PS50093"/>
    </source>
</evidence>
<gene>
    <name evidence="5" type="ORF">COU17_03320</name>
</gene>
<evidence type="ECO:0000259" key="4">
    <source>
        <dbReference type="PROSITE" id="PS51841"/>
    </source>
</evidence>
<dbReference type="SUPFAM" id="SSF49299">
    <property type="entry name" value="PKD domain"/>
    <property type="match status" value="1"/>
</dbReference>
<dbReference type="AlphaFoldDB" id="A0A2M6WDV5"/>
<evidence type="ECO:0000256" key="2">
    <source>
        <dbReference type="SAM" id="Phobius"/>
    </source>
</evidence>
<dbReference type="InterPro" id="IPR001322">
    <property type="entry name" value="Lamin_tail_dom"/>
</dbReference>
<dbReference type="Gene3D" id="2.60.40.10">
    <property type="entry name" value="Immunoglobulins"/>
    <property type="match status" value="1"/>
</dbReference>
<organism evidence="5 6">
    <name type="scientific">Candidatus Kaiserbacteria bacterium CG10_big_fil_rev_8_21_14_0_10_49_17</name>
    <dbReference type="NCBI Taxonomy" id="1974609"/>
    <lineage>
        <taxon>Bacteria</taxon>
        <taxon>Candidatus Kaiseribacteriota</taxon>
    </lineage>
</organism>
<dbReference type="InterPro" id="IPR035986">
    <property type="entry name" value="PKD_dom_sf"/>
</dbReference>
<dbReference type="PROSITE" id="PS50093">
    <property type="entry name" value="PKD"/>
    <property type="match status" value="1"/>
</dbReference>
<keyword evidence="2" id="KW-0812">Transmembrane</keyword>
<protein>
    <recommendedName>
        <fullName evidence="7">PKD domain-containing protein</fullName>
    </recommendedName>
</protein>
<feature type="compositionally biased region" description="Polar residues" evidence="1">
    <location>
        <begin position="169"/>
        <end position="183"/>
    </location>
</feature>
<feature type="domain" description="LTD" evidence="4">
    <location>
        <begin position="11"/>
        <end position="132"/>
    </location>
</feature>
<comment type="caution">
    <text evidence="5">The sequence shown here is derived from an EMBL/GenBank/DDBJ whole genome shotgun (WGS) entry which is preliminary data.</text>
</comment>
<evidence type="ECO:0000313" key="6">
    <source>
        <dbReference type="Proteomes" id="UP000228809"/>
    </source>
</evidence>
<keyword evidence="2" id="KW-0472">Membrane</keyword>
<dbReference type="Pfam" id="PF18911">
    <property type="entry name" value="PKD_4"/>
    <property type="match status" value="1"/>
</dbReference>
<accession>A0A2M6WDV5</accession>
<name>A0A2M6WDV5_9BACT</name>
<reference evidence="6" key="1">
    <citation type="submission" date="2017-09" db="EMBL/GenBank/DDBJ databases">
        <title>Depth-based differentiation of microbial function through sediment-hosted aquifers and enrichment of novel symbionts in the deep terrestrial subsurface.</title>
        <authorList>
            <person name="Probst A.J."/>
            <person name="Ladd B."/>
            <person name="Jarett J.K."/>
            <person name="Geller-Mcgrath D.E."/>
            <person name="Sieber C.M.K."/>
            <person name="Emerson J.B."/>
            <person name="Anantharaman K."/>
            <person name="Thomas B.C."/>
            <person name="Malmstrom R."/>
            <person name="Stieglmeier M."/>
            <person name="Klingl A."/>
            <person name="Woyke T."/>
            <person name="Ryan C.M."/>
            <person name="Banfield J.F."/>
        </authorList>
    </citation>
    <scope>NUCLEOTIDE SEQUENCE [LARGE SCALE GENOMIC DNA]</scope>
</reference>
<evidence type="ECO:0000256" key="1">
    <source>
        <dbReference type="SAM" id="MobiDB-lite"/>
    </source>
</evidence>
<sequence length="463" mass="49487">MRYALLIFTLFFLPITAHAQILFSEIMYDLEGSDAGREWVEIVNTGATSVSLSGWRFFEADTNHKLTIVQGDETLASGDYAVLADDATAFLAENAEYSGTLFDSSFSLKNTGEYLAIRDSELVDQDSLTYNSDWGAGGDGNTLSRSASNSWEAGAPTPGSGVVSIDSGDPQSPSTSEETVTNDTRTNIHQTTPYRKQTIFADAGEDRVVSVGADVEYEGEAFGLTGEALEGARFLWNFGNGRIAEGKSILHHYEYPGEYVVVLSVSSGEYSASDRMLVHAREARIEIAVADGEIVLSNTDTRELDLSFWMVRAGGATFQLPKNTYLLKGAQLTLARSLTKLPLSSAAFLLYPNGMLAATTESSTAPEPVTGTTSAPIAVTEARTPVKALSGKSIVGATAPVGESAIKRTLEPEAQATSAARIVAEDTGGEMYKWLLALAGIIGIAVAGMLFASRSKDEWELID</sequence>
<dbReference type="InterPro" id="IPR000601">
    <property type="entry name" value="PKD_dom"/>
</dbReference>
<proteinExistence type="predicted"/>
<dbReference type="PROSITE" id="PS51841">
    <property type="entry name" value="LTD"/>
    <property type="match status" value="1"/>
</dbReference>
<keyword evidence="2" id="KW-1133">Transmembrane helix</keyword>
<dbReference type="Proteomes" id="UP000228809">
    <property type="component" value="Unassembled WGS sequence"/>
</dbReference>
<feature type="transmembrane region" description="Helical" evidence="2">
    <location>
        <begin position="431"/>
        <end position="452"/>
    </location>
</feature>
<feature type="compositionally biased region" description="Polar residues" evidence="1">
    <location>
        <begin position="141"/>
        <end position="151"/>
    </location>
</feature>
<dbReference type="Pfam" id="PF00932">
    <property type="entry name" value="LTD"/>
    <property type="match status" value="1"/>
</dbReference>